<proteinExistence type="predicted"/>
<dbReference type="NCBIfam" id="TIGR00229">
    <property type="entry name" value="sensory_box"/>
    <property type="match status" value="1"/>
</dbReference>
<dbReference type="SUPFAM" id="SSF55073">
    <property type="entry name" value="Nucleotide cyclase"/>
    <property type="match status" value="1"/>
</dbReference>
<reference evidence="5" key="1">
    <citation type="journal article" date="2019" name="Int. J. Syst. Evol. Microbiol.">
        <title>The Global Catalogue of Microorganisms (GCM) 10K type strain sequencing project: providing services to taxonomists for standard genome sequencing and annotation.</title>
        <authorList>
            <consortium name="The Broad Institute Genomics Platform"/>
            <consortium name="The Broad Institute Genome Sequencing Center for Infectious Disease"/>
            <person name="Wu L."/>
            <person name="Ma J."/>
        </authorList>
    </citation>
    <scope>NUCLEOTIDE SEQUENCE [LARGE SCALE GENOMIC DNA]</scope>
    <source>
        <strain evidence="5">KCTC 42644</strain>
    </source>
</reference>
<keyword evidence="5" id="KW-1185">Reference proteome</keyword>
<dbReference type="SUPFAM" id="SSF55785">
    <property type="entry name" value="PYP-like sensor domain (PAS domain)"/>
    <property type="match status" value="1"/>
</dbReference>
<dbReference type="InterPro" id="IPR019734">
    <property type="entry name" value="TPR_rpt"/>
</dbReference>
<protein>
    <submittedName>
        <fullName evidence="4">GAF domain-containing protein</fullName>
    </submittedName>
</protein>
<dbReference type="InterPro" id="IPR003018">
    <property type="entry name" value="GAF"/>
</dbReference>
<name>A0ABV7X901_9SPHN</name>
<dbReference type="SUPFAM" id="SSF55781">
    <property type="entry name" value="GAF domain-like"/>
    <property type="match status" value="2"/>
</dbReference>
<dbReference type="InterPro" id="IPR001054">
    <property type="entry name" value="A/G_cyclase"/>
</dbReference>
<dbReference type="CDD" id="cd00130">
    <property type="entry name" value="PAS"/>
    <property type="match status" value="1"/>
</dbReference>
<gene>
    <name evidence="4" type="ORF">ACFOMD_08100</name>
</gene>
<dbReference type="Gene3D" id="3.30.70.1230">
    <property type="entry name" value="Nucleotide cyclase"/>
    <property type="match status" value="1"/>
</dbReference>
<dbReference type="InterPro" id="IPR000014">
    <property type="entry name" value="PAS"/>
</dbReference>
<dbReference type="InterPro" id="IPR035965">
    <property type="entry name" value="PAS-like_dom_sf"/>
</dbReference>
<dbReference type="PANTHER" id="PTHR43081">
    <property type="entry name" value="ADENYLATE CYCLASE, TERMINAL-DIFFERENTIATION SPECIFIC-RELATED"/>
    <property type="match status" value="1"/>
</dbReference>
<evidence type="ECO:0000313" key="5">
    <source>
        <dbReference type="Proteomes" id="UP001595615"/>
    </source>
</evidence>
<dbReference type="InterPro" id="IPR029016">
    <property type="entry name" value="GAF-like_dom_sf"/>
</dbReference>
<feature type="domain" description="Guanylate cyclase" evidence="3">
    <location>
        <begin position="504"/>
        <end position="636"/>
    </location>
</feature>
<evidence type="ECO:0000256" key="1">
    <source>
        <dbReference type="PROSITE-ProRule" id="PRU00339"/>
    </source>
</evidence>
<dbReference type="SMART" id="SM00091">
    <property type="entry name" value="PAS"/>
    <property type="match status" value="1"/>
</dbReference>
<dbReference type="Pfam" id="PF01590">
    <property type="entry name" value="GAF"/>
    <property type="match status" value="2"/>
</dbReference>
<evidence type="ECO:0000259" key="2">
    <source>
        <dbReference type="PROSITE" id="PS50112"/>
    </source>
</evidence>
<dbReference type="InterPro" id="IPR029787">
    <property type="entry name" value="Nucleotide_cyclase"/>
</dbReference>
<comment type="caution">
    <text evidence="4">The sequence shown here is derived from an EMBL/GenBank/DDBJ whole genome shotgun (WGS) entry which is preliminary data.</text>
</comment>
<dbReference type="RefSeq" id="WP_380859554.1">
    <property type="nucleotide sequence ID" value="NZ_JBHRXV010000004.1"/>
</dbReference>
<feature type="repeat" description="TPR" evidence="1">
    <location>
        <begin position="697"/>
        <end position="730"/>
    </location>
</feature>
<dbReference type="PROSITE" id="PS50112">
    <property type="entry name" value="PAS"/>
    <property type="match status" value="1"/>
</dbReference>
<sequence length="760" mass="83380">MDAVTSRARDESETKLRERLRRVELLLDLTRKAASIEALDPLLEMIVNAASEEIGAERGTLFLNDPSTGELYSRVAQGNVNREIRLLNDRGIAGHVFQSGEALIIGDAYADDRFDRSIDEQTGYRTRNILCVPIRTMKGDLIGVAQVLNKLPEGFTKADEELLEAMTTQAALVLQHAMFIESVQKARAQEMAFLDMVADVTSEIDLPMLLKRIMGEATRMLSADRSTLFLIDEKTDELFSIVGEGVGAFQIRLPKTAGIAGAVFTSGQSVNIPYCYADLRFNPSFDRQTGYFTRSMLCVPVANKQGKIIGVTQCLNRRGGPFTAEDEQRLKAFTAQVAVALENAKLFNDVQNMKNYNEGVLQSITNGVVTLDEDGKITTCNAQGLKIFEIEAAAVIGHTATDFFAPNPWIIEKIGKVKESGASEVLMDADLETAGVRRSVNATVVPLISTEAKSLGTMVMLEDISSEKRMKSTMSRYMDPGIADQLLAGGDGGDLMGGKSVEATVLFTDIRGFTTISEELGPQATVGMLNEYFEIMVDCILREGGMLDKFIGDAIMAAFGIPVAHSDNEDRAVRAAIGMISDLRAWNRIRTAEGKRPIDMGIGLNTDMVVSGNIGSAKRMDFTIIGDGVNLAARLESACKAYHARILISENTVKKLRGTYRLRPVDLLVVKGKTQPVEVHEVLDYHTDESFPNAREVLDAFKFGIEAYRSAKWDAAIASFTRALSLNPDDGLSQMYIDRCEKLRADPPADWDGVWVAKEK</sequence>
<evidence type="ECO:0000259" key="3">
    <source>
        <dbReference type="PROSITE" id="PS50125"/>
    </source>
</evidence>
<dbReference type="CDD" id="cd07302">
    <property type="entry name" value="CHD"/>
    <property type="match status" value="1"/>
</dbReference>
<dbReference type="InterPro" id="IPR050697">
    <property type="entry name" value="Adenylyl/Guanylyl_Cyclase_3/4"/>
</dbReference>
<dbReference type="Pfam" id="PF00211">
    <property type="entry name" value="Guanylate_cyc"/>
    <property type="match status" value="1"/>
</dbReference>
<dbReference type="SMART" id="SM00044">
    <property type="entry name" value="CYCc"/>
    <property type="match status" value="1"/>
</dbReference>
<dbReference type="Gene3D" id="3.30.450.20">
    <property type="entry name" value="PAS domain"/>
    <property type="match status" value="1"/>
</dbReference>
<dbReference type="EMBL" id="JBHRXV010000004">
    <property type="protein sequence ID" value="MFC3712527.1"/>
    <property type="molecule type" value="Genomic_DNA"/>
</dbReference>
<dbReference type="PANTHER" id="PTHR43081:SF1">
    <property type="entry name" value="ADENYLATE CYCLASE, TERMINAL-DIFFERENTIATION SPECIFIC"/>
    <property type="match status" value="1"/>
</dbReference>
<keyword evidence="1" id="KW-0802">TPR repeat</keyword>
<accession>A0ABV7X901</accession>
<dbReference type="Pfam" id="PF08448">
    <property type="entry name" value="PAS_4"/>
    <property type="match status" value="1"/>
</dbReference>
<dbReference type="InterPro" id="IPR013656">
    <property type="entry name" value="PAS_4"/>
</dbReference>
<feature type="domain" description="PAS" evidence="2">
    <location>
        <begin position="360"/>
        <end position="407"/>
    </location>
</feature>
<organism evidence="4 5">
    <name type="scientific">Sphingoaurantiacus capsulatus</name>
    <dbReference type="NCBI Taxonomy" id="1771310"/>
    <lineage>
        <taxon>Bacteria</taxon>
        <taxon>Pseudomonadati</taxon>
        <taxon>Pseudomonadota</taxon>
        <taxon>Alphaproteobacteria</taxon>
        <taxon>Sphingomonadales</taxon>
        <taxon>Sphingosinicellaceae</taxon>
        <taxon>Sphingoaurantiacus</taxon>
    </lineage>
</organism>
<evidence type="ECO:0000313" key="4">
    <source>
        <dbReference type="EMBL" id="MFC3712527.1"/>
    </source>
</evidence>
<dbReference type="Gene3D" id="3.30.450.40">
    <property type="match status" value="2"/>
</dbReference>
<dbReference type="Proteomes" id="UP001595615">
    <property type="component" value="Unassembled WGS sequence"/>
</dbReference>
<dbReference type="PROSITE" id="PS50125">
    <property type="entry name" value="GUANYLATE_CYCLASE_2"/>
    <property type="match status" value="1"/>
</dbReference>
<dbReference type="PROSITE" id="PS50005">
    <property type="entry name" value="TPR"/>
    <property type="match status" value="1"/>
</dbReference>
<dbReference type="SMART" id="SM00065">
    <property type="entry name" value="GAF"/>
    <property type="match status" value="2"/>
</dbReference>